<evidence type="ECO:0000256" key="4">
    <source>
        <dbReference type="ARBA" id="ARBA00022801"/>
    </source>
</evidence>
<name>A0AAV8SZ30_9ROSI</name>
<protein>
    <recommendedName>
        <fullName evidence="1">ADP-ribosyl cyclase/cyclic ADP-ribose hydrolase</fullName>
        <ecNumber evidence="1">3.2.2.6</ecNumber>
    </recommendedName>
</protein>
<evidence type="ECO:0000259" key="8">
    <source>
        <dbReference type="PROSITE" id="PS50104"/>
    </source>
</evidence>
<evidence type="ECO:0000256" key="3">
    <source>
        <dbReference type="ARBA" id="ARBA00022737"/>
    </source>
</evidence>
<dbReference type="InterPro" id="IPR002182">
    <property type="entry name" value="NB-ARC"/>
</dbReference>
<organism evidence="9 10">
    <name type="scientific">Erythroxylum novogranatense</name>
    <dbReference type="NCBI Taxonomy" id="1862640"/>
    <lineage>
        <taxon>Eukaryota</taxon>
        <taxon>Viridiplantae</taxon>
        <taxon>Streptophyta</taxon>
        <taxon>Embryophyta</taxon>
        <taxon>Tracheophyta</taxon>
        <taxon>Spermatophyta</taxon>
        <taxon>Magnoliopsida</taxon>
        <taxon>eudicotyledons</taxon>
        <taxon>Gunneridae</taxon>
        <taxon>Pentapetalae</taxon>
        <taxon>rosids</taxon>
        <taxon>fabids</taxon>
        <taxon>Malpighiales</taxon>
        <taxon>Erythroxylaceae</taxon>
        <taxon>Erythroxylum</taxon>
    </lineage>
</organism>
<dbReference type="InterPro" id="IPR027417">
    <property type="entry name" value="P-loop_NTPase"/>
</dbReference>
<dbReference type="FunFam" id="3.40.50.10140:FF:000007">
    <property type="entry name" value="Disease resistance protein (TIR-NBS-LRR class)"/>
    <property type="match status" value="1"/>
</dbReference>
<dbReference type="SUPFAM" id="SSF52200">
    <property type="entry name" value="Toll/Interleukin receptor TIR domain"/>
    <property type="match status" value="1"/>
</dbReference>
<dbReference type="Gene3D" id="3.40.50.10140">
    <property type="entry name" value="Toll/interleukin-1 receptor homology (TIR) domain"/>
    <property type="match status" value="1"/>
</dbReference>
<dbReference type="AlphaFoldDB" id="A0AAV8SZ30"/>
<dbReference type="Pfam" id="PF20160">
    <property type="entry name" value="C-JID"/>
    <property type="match status" value="1"/>
</dbReference>
<dbReference type="PANTHER" id="PTHR11017:SF479">
    <property type="entry name" value="DISEASE RESISTANCE PROTEIN (TIR-NBS-LRR CLASS) FAMILY"/>
    <property type="match status" value="1"/>
</dbReference>
<evidence type="ECO:0000313" key="9">
    <source>
        <dbReference type="EMBL" id="KAJ8759263.1"/>
    </source>
</evidence>
<dbReference type="Pfam" id="PF00931">
    <property type="entry name" value="NB-ARC"/>
    <property type="match status" value="1"/>
</dbReference>
<dbReference type="InterPro" id="IPR045344">
    <property type="entry name" value="C-JID"/>
</dbReference>
<keyword evidence="5" id="KW-0520">NAD</keyword>
<dbReference type="Pfam" id="PF23282">
    <property type="entry name" value="WHD_ROQ1"/>
    <property type="match status" value="1"/>
</dbReference>
<dbReference type="EMBL" id="JAIWQS010000007">
    <property type="protein sequence ID" value="KAJ8759263.1"/>
    <property type="molecule type" value="Genomic_DNA"/>
</dbReference>
<dbReference type="PRINTS" id="PR00364">
    <property type="entry name" value="DISEASERSIST"/>
</dbReference>
<accession>A0AAV8SZ30</accession>
<dbReference type="Gene3D" id="3.40.50.300">
    <property type="entry name" value="P-loop containing nucleotide triphosphate hydrolases"/>
    <property type="match status" value="1"/>
</dbReference>
<dbReference type="Gene3D" id="3.80.10.10">
    <property type="entry name" value="Ribonuclease Inhibitor"/>
    <property type="match status" value="2"/>
</dbReference>
<evidence type="ECO:0000256" key="6">
    <source>
        <dbReference type="ARBA" id="ARBA00047304"/>
    </source>
</evidence>
<keyword evidence="2" id="KW-0433">Leucine-rich repeat</keyword>
<dbReference type="InterPro" id="IPR042197">
    <property type="entry name" value="Apaf_helical"/>
</dbReference>
<dbReference type="SUPFAM" id="SSF52540">
    <property type="entry name" value="P-loop containing nucleoside triphosphate hydrolases"/>
    <property type="match status" value="1"/>
</dbReference>
<reference evidence="9 10" key="1">
    <citation type="submission" date="2021-09" db="EMBL/GenBank/DDBJ databases">
        <title>Genomic insights and catalytic innovation underlie evolution of tropane alkaloids biosynthesis.</title>
        <authorList>
            <person name="Wang Y.-J."/>
            <person name="Tian T."/>
            <person name="Huang J.-P."/>
            <person name="Huang S.-X."/>
        </authorList>
    </citation>
    <scope>NUCLEOTIDE SEQUENCE [LARGE SCALE GENOMIC DNA]</scope>
    <source>
        <strain evidence="9">KIB-2018</strain>
        <tissue evidence="9">Leaf</tissue>
    </source>
</reference>
<dbReference type="GO" id="GO:0043531">
    <property type="term" value="F:ADP binding"/>
    <property type="evidence" value="ECO:0007669"/>
    <property type="project" value="InterPro"/>
</dbReference>
<dbReference type="GO" id="GO:0006952">
    <property type="term" value="P:defense response"/>
    <property type="evidence" value="ECO:0007669"/>
    <property type="project" value="InterPro"/>
</dbReference>
<feature type="region of interest" description="Disordered" evidence="7">
    <location>
        <begin position="1115"/>
        <end position="1139"/>
    </location>
</feature>
<dbReference type="Proteomes" id="UP001159364">
    <property type="component" value="Linkage Group LG07"/>
</dbReference>
<dbReference type="PROSITE" id="PS50104">
    <property type="entry name" value="TIR"/>
    <property type="match status" value="1"/>
</dbReference>
<dbReference type="GO" id="GO:0061809">
    <property type="term" value="F:NAD+ nucleosidase activity, cyclic ADP-ribose generating"/>
    <property type="evidence" value="ECO:0007669"/>
    <property type="project" value="UniProtKB-EC"/>
</dbReference>
<dbReference type="EC" id="3.2.2.6" evidence="1"/>
<dbReference type="InterPro" id="IPR058192">
    <property type="entry name" value="WHD_ROQ1-like"/>
</dbReference>
<dbReference type="InterPro" id="IPR035897">
    <property type="entry name" value="Toll_tir_struct_dom_sf"/>
</dbReference>
<dbReference type="GO" id="GO:0007165">
    <property type="term" value="P:signal transduction"/>
    <property type="evidence" value="ECO:0007669"/>
    <property type="project" value="InterPro"/>
</dbReference>
<dbReference type="SUPFAM" id="SSF52058">
    <property type="entry name" value="L domain-like"/>
    <property type="match status" value="1"/>
</dbReference>
<feature type="compositionally biased region" description="Basic and acidic residues" evidence="7">
    <location>
        <begin position="1124"/>
        <end position="1139"/>
    </location>
</feature>
<gene>
    <name evidence="9" type="ORF">K2173_006783</name>
</gene>
<evidence type="ECO:0000256" key="5">
    <source>
        <dbReference type="ARBA" id="ARBA00023027"/>
    </source>
</evidence>
<dbReference type="InterPro" id="IPR032675">
    <property type="entry name" value="LRR_dom_sf"/>
</dbReference>
<proteinExistence type="predicted"/>
<dbReference type="InterPro" id="IPR000157">
    <property type="entry name" value="TIR_dom"/>
</dbReference>
<comment type="catalytic activity">
    <reaction evidence="6">
        <text>NAD(+) + H2O = ADP-D-ribose + nicotinamide + H(+)</text>
        <dbReference type="Rhea" id="RHEA:16301"/>
        <dbReference type="ChEBI" id="CHEBI:15377"/>
        <dbReference type="ChEBI" id="CHEBI:15378"/>
        <dbReference type="ChEBI" id="CHEBI:17154"/>
        <dbReference type="ChEBI" id="CHEBI:57540"/>
        <dbReference type="ChEBI" id="CHEBI:57967"/>
        <dbReference type="EC" id="3.2.2.6"/>
    </reaction>
    <physiologicalReaction direction="left-to-right" evidence="6">
        <dbReference type="Rhea" id="RHEA:16302"/>
    </physiologicalReaction>
</comment>
<dbReference type="Pfam" id="PF01582">
    <property type="entry name" value="TIR"/>
    <property type="match status" value="1"/>
</dbReference>
<evidence type="ECO:0000256" key="7">
    <source>
        <dbReference type="SAM" id="MobiDB-lite"/>
    </source>
</evidence>
<dbReference type="PANTHER" id="PTHR11017">
    <property type="entry name" value="LEUCINE-RICH REPEAT-CONTAINING PROTEIN"/>
    <property type="match status" value="1"/>
</dbReference>
<keyword evidence="10" id="KW-1185">Reference proteome</keyword>
<comment type="caution">
    <text evidence="9">The sequence shown here is derived from an EMBL/GenBank/DDBJ whole genome shotgun (WGS) entry which is preliminary data.</text>
</comment>
<evidence type="ECO:0000256" key="1">
    <source>
        <dbReference type="ARBA" id="ARBA00011982"/>
    </source>
</evidence>
<dbReference type="SMART" id="SM00255">
    <property type="entry name" value="TIR"/>
    <property type="match status" value="1"/>
</dbReference>
<dbReference type="Gene3D" id="1.10.8.430">
    <property type="entry name" value="Helical domain of apoptotic protease-activating factors"/>
    <property type="match status" value="1"/>
</dbReference>
<keyword evidence="4" id="KW-0378">Hydrolase</keyword>
<sequence length="1139" mass="129505">MATQQWKHHVFISFRGDDVRHNFVCHLNDALRRTGLKTFVDDQLPRGEDINSELLQAIQDSKVALIIFSEDYASSSWCLDELLKIIECHETHNQIVIPVFYHINPSDVRKQNGSFEKSFAEHIKNPRYSNKIQTWKDALTKAANISGMGPDANREDNKLIDQIAKDVSEKLKHLYPCSLEGFVGLKSKVSEVKTLLATGSSDVRMLGIWGMGGIGKTTLAQALFVEVSSQFEGRFIVQEVREAWEKGCQQRLLEQLISELLGQSNVKIDTTIIGPEPFLVERLKSKRVLVVFDDVSDRSQLEYLIGNQCWFGAGSNIIITSRDKQVFAGIKGINIYEVEALSGTESDQLFVRNAQPSQDHIPLIDKFLNYARGNPLAIKVLGSSVCGKEVKIWRDALEKLSKCPNQKIRNVLKLSYYGLDEEEQAIFLRIACFFKGENIDEAKKVFSSCGLSADVGVSVLVDKSLVTISEYGDKLDMHDLLQEMGRQIVRQESKDDPRGRSRLWDAEEIRRVFEENEGTEEMKIESIILNTSQIRDDIVLNPNVFKRMRHLKFLRFYTSHGEGSKLHLTRGLNFLPNGLRYLYWDKYPLESLPTDFDAEELRVLHLPGSKIKQILKGAGKLKAAAQSLIESPLISRVTDIVFGKLPSGVGNKVPLSSCRFLSKITHMDMEGCQNLESFPNNVDLQCLEILNLGKCSNLKIFPEISTNLRKLYVGHTAIKEVHSSSIEGLSRLQELNMEYCEKLESLPSNICKLKALRILVLKCCVNLKKFPEILEPMYNVRIVDLSDSGIEAIPSSIDNMKGLESLGLSRYSIRELPKDLDSLYYLGLLKLSLNELVKIPASIKQLSLLVCFLLDFCQRLQSVPQLPTSLCRLTVVYCEPLKTSLAFKQPIFVGCEMNFGNCLKLEKMICEAMAYKMLRNWPLDVYLCYPGSSSPEWFRHQTTGDIIRIKLPSNWFFNRRFFGFAFCVVLDCPDIDMGTESVKFECYFEDNYSPTILFPYQSHCGPSLGPDFGCRPEQQHVLVWCLHDFNDWISERRQLFRLHCINTASFKFCIGGCAKIKKCGITPLYMQVDEGCSGIAPLHMQVDEGYVQGDDDEQDDDDENAYWMLESLLPEENVNQDENETLKKKDKVHDEDMNS</sequence>
<keyword evidence="3" id="KW-0677">Repeat</keyword>
<dbReference type="InterPro" id="IPR044974">
    <property type="entry name" value="Disease_R_plants"/>
</dbReference>
<evidence type="ECO:0000256" key="2">
    <source>
        <dbReference type="ARBA" id="ARBA00022614"/>
    </source>
</evidence>
<feature type="domain" description="TIR" evidence="8">
    <location>
        <begin position="6"/>
        <end position="171"/>
    </location>
</feature>
<evidence type="ECO:0000313" key="10">
    <source>
        <dbReference type="Proteomes" id="UP001159364"/>
    </source>
</evidence>